<proteinExistence type="inferred from homology"/>
<reference evidence="3 4" key="1">
    <citation type="submission" date="2013-07" db="EMBL/GenBank/DDBJ databases">
        <authorList>
            <consortium name="DOE Joint Genome Institute"/>
            <person name="Reeve W."/>
            <person name="Huntemann M."/>
            <person name="Han J."/>
            <person name="Chen A."/>
            <person name="Kyrpides N."/>
            <person name="Mavromatis K."/>
            <person name="Markowitz V."/>
            <person name="Palaniappan K."/>
            <person name="Ivanova N."/>
            <person name="Schaumberg A."/>
            <person name="Pati A."/>
            <person name="Liolios K."/>
            <person name="Nordberg H.P."/>
            <person name="Cantor M.N."/>
            <person name="Hua S.X."/>
            <person name="Woyke T."/>
        </authorList>
    </citation>
    <scope>NUCLEOTIDE SEQUENCE [LARGE SCALE GENOMIC DNA]</scope>
    <source>
        <strain evidence="3 4">DSM 43889</strain>
    </source>
</reference>
<dbReference type="Proteomes" id="UP000791080">
    <property type="component" value="Unassembled WGS sequence"/>
</dbReference>
<comment type="caution">
    <text evidence="3">The sequence shown here is derived from an EMBL/GenBank/DDBJ whole genome shotgun (WGS) entry which is preliminary data.</text>
</comment>
<dbReference type="Pfam" id="PF08327">
    <property type="entry name" value="AHSA1"/>
    <property type="match status" value="1"/>
</dbReference>
<dbReference type="Gene3D" id="3.30.530.20">
    <property type="match status" value="1"/>
</dbReference>
<dbReference type="SUPFAM" id="SSF55961">
    <property type="entry name" value="Bet v1-like"/>
    <property type="match status" value="1"/>
</dbReference>
<dbReference type="InterPro" id="IPR023393">
    <property type="entry name" value="START-like_dom_sf"/>
</dbReference>
<gene>
    <name evidence="3" type="ORF">G443_001400</name>
</gene>
<evidence type="ECO:0000259" key="2">
    <source>
        <dbReference type="Pfam" id="PF08327"/>
    </source>
</evidence>
<evidence type="ECO:0000313" key="3">
    <source>
        <dbReference type="EMBL" id="MCP2331130.1"/>
    </source>
</evidence>
<dbReference type="CDD" id="cd07826">
    <property type="entry name" value="SRPBCC_CalC_Aha1-like_9"/>
    <property type="match status" value="1"/>
</dbReference>
<sequence>MAPAEITIAPDRQDITTTVTFDAPPAAVFRAITDPELIPRWWGAGNFETTVERMELRPGGLWRYVSRDPAGTPYVFHGVCHDVDAPNRMVQTLEMEGLPGGVQLGVFTFEDLGGRTLHRQVSVFQSVEERDAWVQPGMSEIMREGMRRVGEIAEGLS</sequence>
<name>A0ABT1JF51_ACTCY</name>
<organism evidence="3 4">
    <name type="scientific">Actinoalloteichus caeruleus DSM 43889</name>
    <dbReference type="NCBI Taxonomy" id="1120930"/>
    <lineage>
        <taxon>Bacteria</taxon>
        <taxon>Bacillati</taxon>
        <taxon>Actinomycetota</taxon>
        <taxon>Actinomycetes</taxon>
        <taxon>Pseudonocardiales</taxon>
        <taxon>Pseudonocardiaceae</taxon>
        <taxon>Actinoalloteichus</taxon>
        <taxon>Actinoalloteichus cyanogriseus</taxon>
    </lineage>
</organism>
<comment type="similarity">
    <text evidence="1">Belongs to the AHA1 family.</text>
</comment>
<evidence type="ECO:0000256" key="1">
    <source>
        <dbReference type="ARBA" id="ARBA00006817"/>
    </source>
</evidence>
<evidence type="ECO:0000313" key="4">
    <source>
        <dbReference type="Proteomes" id="UP000791080"/>
    </source>
</evidence>
<reference evidence="3 4" key="2">
    <citation type="submission" date="2022-06" db="EMBL/GenBank/DDBJ databases">
        <title>Genomic Encyclopedia of Type Strains, Phase I: the one thousand microbial genomes (KMG-I) project.</title>
        <authorList>
            <person name="Kyrpides N."/>
        </authorList>
    </citation>
    <scope>NUCLEOTIDE SEQUENCE [LARGE SCALE GENOMIC DNA]</scope>
    <source>
        <strain evidence="3 4">DSM 43889</strain>
    </source>
</reference>
<dbReference type="RefSeq" id="WP_026420518.1">
    <property type="nucleotide sequence ID" value="NZ_AUBJ02000001.1"/>
</dbReference>
<feature type="domain" description="Activator of Hsp90 ATPase homologue 1/2-like C-terminal" evidence="2">
    <location>
        <begin position="22"/>
        <end position="142"/>
    </location>
</feature>
<dbReference type="EMBL" id="AUBJ02000001">
    <property type="protein sequence ID" value="MCP2331130.1"/>
    <property type="molecule type" value="Genomic_DNA"/>
</dbReference>
<keyword evidence="4" id="KW-1185">Reference proteome</keyword>
<accession>A0ABT1JF51</accession>
<protein>
    <submittedName>
        <fullName evidence="3">Conserved protein YndB, AHSA1/START domain</fullName>
    </submittedName>
</protein>
<dbReference type="InterPro" id="IPR013538">
    <property type="entry name" value="ASHA1/2-like_C"/>
</dbReference>